<dbReference type="InterPro" id="IPR021352">
    <property type="entry name" value="DUF2971"/>
</dbReference>
<keyword evidence="3" id="KW-1185">Reference proteome</keyword>
<dbReference type="EMBL" id="CP130953">
    <property type="protein sequence ID" value="WLF47307.1"/>
    <property type="molecule type" value="Genomic_DNA"/>
</dbReference>
<reference evidence="2" key="2">
    <citation type="submission" date="2023-07" db="EMBL/GenBank/DDBJ databases">
        <title>Genomic analysis of Rhodococcus opacus VOC-14 with glycol ethers degradation activity.</title>
        <authorList>
            <person name="Narkevich D.A."/>
            <person name="Hlushen A.M."/>
            <person name="Akhremchuk A.E."/>
            <person name="Sikolenko M.A."/>
            <person name="Valentovich L.N."/>
        </authorList>
    </citation>
    <scope>NUCLEOTIDE SEQUENCE</scope>
    <source>
        <strain evidence="2">VOC-14</strain>
    </source>
</reference>
<protein>
    <submittedName>
        <fullName evidence="2">DUF2971 domain-containing protein</fullName>
    </submittedName>
</protein>
<dbReference type="Proteomes" id="UP001231166">
    <property type="component" value="Chromosome"/>
</dbReference>
<evidence type="ECO:0000313" key="4">
    <source>
        <dbReference type="Proteomes" id="UP001231166"/>
    </source>
</evidence>
<reference evidence="1" key="1">
    <citation type="submission" date="2022-12" db="EMBL/GenBank/DDBJ databases">
        <authorList>
            <person name="Krivoruchko A.V."/>
            <person name="Elkin A."/>
        </authorList>
    </citation>
    <scope>NUCLEOTIDE SEQUENCE</scope>
    <source>
        <strain evidence="1">IEGM 249</strain>
    </source>
</reference>
<evidence type="ECO:0000313" key="1">
    <source>
        <dbReference type="EMBL" id="MCZ4583585.1"/>
    </source>
</evidence>
<evidence type="ECO:0000313" key="3">
    <source>
        <dbReference type="Proteomes" id="UP001066327"/>
    </source>
</evidence>
<dbReference type="RefSeq" id="WP_169694009.1">
    <property type="nucleotide sequence ID" value="NZ_CP095403.1"/>
</dbReference>
<evidence type="ECO:0000313" key="2">
    <source>
        <dbReference type="EMBL" id="WLF47307.1"/>
    </source>
</evidence>
<accession>A0AAX3YD03</accession>
<dbReference type="AlphaFoldDB" id="A0AAX3YD03"/>
<proteinExistence type="predicted"/>
<name>A0AAX3YD03_RHOOP</name>
<dbReference type="Proteomes" id="UP001066327">
    <property type="component" value="Unassembled WGS sequence"/>
</dbReference>
<dbReference type="Pfam" id="PF11185">
    <property type="entry name" value="DUF2971"/>
    <property type="match status" value="1"/>
</dbReference>
<dbReference type="EMBL" id="JAPWIS010000003">
    <property type="protein sequence ID" value="MCZ4583585.1"/>
    <property type="molecule type" value="Genomic_DNA"/>
</dbReference>
<sequence>MTEIPATLHHYTTASGLQGIFAPKPIKGFPNVPSERSLTLWASDARYLNDSQELRFAADALADAMLDCVAHHDAAHKARIAGLAKRIRAGDFTDPNPSIGQTAHTAYVTSFCSMADLLSQWRGYGANGYSIEFPVDILKQFLVPAFRAGNESIGFLGGSQLFPVHYKLDESIIEAAAEEIVHPTSYSSAVQNAVECLAQFKHDAFEEEQEWRLIYSAGHNYTACDFRPSPTGMLIPYLQLRLTPFHLHDPARETAYPGKLVESIWVGPSPEQELRVESVTRMLNQLSFGDVRVTHSPTPYRG</sequence>
<gene>
    <name evidence="1" type="ORF">O4328_07765</name>
    <name evidence="2" type="ORF">Q5707_36595</name>
</gene>
<organism evidence="2 4">
    <name type="scientific">Rhodococcus opacus</name>
    <name type="common">Nocardia opaca</name>
    <dbReference type="NCBI Taxonomy" id="37919"/>
    <lineage>
        <taxon>Bacteria</taxon>
        <taxon>Bacillati</taxon>
        <taxon>Actinomycetota</taxon>
        <taxon>Actinomycetes</taxon>
        <taxon>Mycobacteriales</taxon>
        <taxon>Nocardiaceae</taxon>
        <taxon>Rhodococcus</taxon>
    </lineage>
</organism>